<dbReference type="AlphaFoldDB" id="A0A915P497"/>
<feature type="compositionally biased region" description="Low complexity" evidence="1">
    <location>
        <begin position="1"/>
        <end position="23"/>
    </location>
</feature>
<proteinExistence type="predicted"/>
<dbReference type="WBParaSite" id="scf7180000423113.g10240">
    <property type="protein sequence ID" value="scf7180000423113.g10240"/>
    <property type="gene ID" value="scf7180000423113.g10240"/>
</dbReference>
<evidence type="ECO:0000313" key="2">
    <source>
        <dbReference type="Proteomes" id="UP000887560"/>
    </source>
</evidence>
<feature type="region of interest" description="Disordered" evidence="1">
    <location>
        <begin position="1"/>
        <end position="27"/>
    </location>
</feature>
<evidence type="ECO:0000313" key="3">
    <source>
        <dbReference type="WBParaSite" id="scf7180000423113.g10240"/>
    </source>
</evidence>
<dbReference type="Proteomes" id="UP000887560">
    <property type="component" value="Unplaced"/>
</dbReference>
<accession>A0A915P497</accession>
<evidence type="ECO:0000256" key="1">
    <source>
        <dbReference type="SAM" id="MobiDB-lite"/>
    </source>
</evidence>
<keyword evidence="2" id="KW-1185">Reference proteome</keyword>
<sequence length="391" mass="46276">MVENQSGVGPSSGSGPSSPSYPSNDEPSNFSLVELTVLIRTLLRIKQEDLFKESNVDKPLFQFFNGNAKEVLKKFNLSGDNFAKEGVRKANMVISYYNSLIDERDNLKLSRLEHFSVEEKAEFMLERIYGFSYTMEKENYSAFLDKYNLNFEDYEESKDNLMNLIDEDFEALLQFSARTFIIERNLYILWNLYAFTRQLIRSFLTSHEIVDDYNQKLFNYCENNNEIKSMQYISIFRYLQFYDEFEIFANNLTKNYLENLNIYEENKIQFVYNDDLYANYFVCQKLCIAEGENNSIIYPSQFEDIFSDPKENFSTEEENTIKETINTHPSLYLFYYNLPVKVQQKLEYFVIDKKVISNCVNSKYYLENSTELIKMRYTSIPPHAHEEAVIK</sequence>
<organism evidence="2 3">
    <name type="scientific">Meloidogyne floridensis</name>
    <dbReference type="NCBI Taxonomy" id="298350"/>
    <lineage>
        <taxon>Eukaryota</taxon>
        <taxon>Metazoa</taxon>
        <taxon>Ecdysozoa</taxon>
        <taxon>Nematoda</taxon>
        <taxon>Chromadorea</taxon>
        <taxon>Rhabditida</taxon>
        <taxon>Tylenchina</taxon>
        <taxon>Tylenchomorpha</taxon>
        <taxon>Tylenchoidea</taxon>
        <taxon>Meloidogynidae</taxon>
        <taxon>Meloidogyninae</taxon>
        <taxon>Meloidogyne</taxon>
    </lineage>
</organism>
<protein>
    <submittedName>
        <fullName evidence="3">Uncharacterized protein</fullName>
    </submittedName>
</protein>
<reference evidence="3" key="1">
    <citation type="submission" date="2022-11" db="UniProtKB">
        <authorList>
            <consortium name="WormBaseParasite"/>
        </authorList>
    </citation>
    <scope>IDENTIFICATION</scope>
</reference>
<name>A0A915P497_9BILA</name>